<keyword evidence="3" id="KW-1185">Reference proteome</keyword>
<dbReference type="AlphaFoldDB" id="A0A8T8XD08"/>
<dbReference type="RefSeq" id="XP_025531176.1">
    <property type="nucleotide sequence ID" value="XM_025676134.1"/>
</dbReference>
<feature type="compositionally biased region" description="Polar residues" evidence="1">
    <location>
        <begin position="78"/>
        <end position="96"/>
    </location>
</feature>
<accession>A0A8T8XD08</accession>
<protein>
    <submittedName>
        <fullName evidence="2">Uncharacterized protein</fullName>
    </submittedName>
</protein>
<organism evidence="2 3">
    <name type="scientific">Aspergillus japonicus CBS 114.51</name>
    <dbReference type="NCBI Taxonomy" id="1448312"/>
    <lineage>
        <taxon>Eukaryota</taxon>
        <taxon>Fungi</taxon>
        <taxon>Dikarya</taxon>
        <taxon>Ascomycota</taxon>
        <taxon>Pezizomycotina</taxon>
        <taxon>Eurotiomycetes</taxon>
        <taxon>Eurotiomycetidae</taxon>
        <taxon>Eurotiales</taxon>
        <taxon>Aspergillaceae</taxon>
        <taxon>Aspergillus</taxon>
        <taxon>Aspergillus subgen. Circumdati</taxon>
    </lineage>
</organism>
<dbReference type="GeneID" id="37179827"/>
<sequence>MPSAAVQPKQILKRAPSQKEYEFLQEWAPETLKNYELPPQQTVFQPPQAAPVKEQGIHNHRNPRLRTSSLYEDWKAHASSSQGENANKECTPSPHASAQKIDHLPQPASLKAAPVVAEKPHHCLQSRTNAKGSQQVGSKSNTLHSHHYAQPTVSANNRFNTVHAGDRKSSKSVAEPANVPHESQQTSQPSSSSPTTPEVSTSVHKFKSILAPEVKELHHPRISNLSAAKASKPTETSKPAEKSKPSDENQQKQNLIGSTPTAAQTSKPTESTKKAVEGRQKPRTGSSICYTAPNGTRFPRHNDLLKWSIGVKNQHNDLVIFMPVFVESPWKGLKPILTTCASRYW</sequence>
<feature type="compositionally biased region" description="Polar residues" evidence="1">
    <location>
        <begin position="151"/>
        <end position="160"/>
    </location>
</feature>
<evidence type="ECO:0000313" key="3">
    <source>
        <dbReference type="Proteomes" id="UP000249497"/>
    </source>
</evidence>
<gene>
    <name evidence="2" type="ORF">BO86DRAFT_438695</name>
</gene>
<feature type="compositionally biased region" description="Basic and acidic residues" evidence="1">
    <location>
        <begin position="238"/>
        <end position="250"/>
    </location>
</feature>
<dbReference type="Proteomes" id="UP000249497">
    <property type="component" value="Unassembled WGS sequence"/>
</dbReference>
<dbReference type="OrthoDB" id="5419162at2759"/>
<dbReference type="EMBL" id="KZ824775">
    <property type="protein sequence ID" value="RAH85282.1"/>
    <property type="molecule type" value="Genomic_DNA"/>
</dbReference>
<name>A0A8T8XD08_ASPJA</name>
<reference evidence="2 3" key="1">
    <citation type="submission" date="2018-02" db="EMBL/GenBank/DDBJ databases">
        <title>The genomes of Aspergillus section Nigri reveals drivers in fungal speciation.</title>
        <authorList>
            <consortium name="DOE Joint Genome Institute"/>
            <person name="Vesth T.C."/>
            <person name="Nybo J."/>
            <person name="Theobald S."/>
            <person name="Brandl J."/>
            <person name="Frisvad J.C."/>
            <person name="Nielsen K.F."/>
            <person name="Lyhne E.K."/>
            <person name="Kogle M.E."/>
            <person name="Kuo A."/>
            <person name="Riley R."/>
            <person name="Clum A."/>
            <person name="Nolan M."/>
            <person name="Lipzen A."/>
            <person name="Salamov A."/>
            <person name="Henrissat B."/>
            <person name="Wiebenga A."/>
            <person name="De vries R.P."/>
            <person name="Grigoriev I.V."/>
            <person name="Mortensen U.H."/>
            <person name="Andersen M.R."/>
            <person name="Baker S.E."/>
        </authorList>
    </citation>
    <scope>NUCLEOTIDE SEQUENCE [LARGE SCALE GENOMIC DNA]</scope>
    <source>
        <strain evidence="2 3">CBS 114.51</strain>
    </source>
</reference>
<feature type="compositionally biased region" description="Low complexity" evidence="1">
    <location>
        <begin position="182"/>
        <end position="203"/>
    </location>
</feature>
<feature type="region of interest" description="Disordered" evidence="1">
    <location>
        <begin position="48"/>
        <end position="293"/>
    </location>
</feature>
<feature type="compositionally biased region" description="Polar residues" evidence="1">
    <location>
        <begin position="125"/>
        <end position="143"/>
    </location>
</feature>
<evidence type="ECO:0000256" key="1">
    <source>
        <dbReference type="SAM" id="MobiDB-lite"/>
    </source>
</evidence>
<proteinExistence type="predicted"/>
<evidence type="ECO:0000313" key="2">
    <source>
        <dbReference type="EMBL" id="RAH85282.1"/>
    </source>
</evidence>
<feature type="compositionally biased region" description="Polar residues" evidence="1">
    <location>
        <begin position="251"/>
        <end position="269"/>
    </location>
</feature>
<feature type="compositionally biased region" description="Basic and acidic residues" evidence="1">
    <location>
        <begin position="270"/>
        <end position="280"/>
    </location>
</feature>